<keyword evidence="10" id="KW-1185">Reference proteome</keyword>
<dbReference type="OrthoDB" id="9812068at2"/>
<protein>
    <submittedName>
        <fullName evidence="9">Tail-specific peptidase</fullName>
    </submittedName>
</protein>
<dbReference type="GO" id="GO:0007165">
    <property type="term" value="P:signal transduction"/>
    <property type="evidence" value="ECO:0007669"/>
    <property type="project" value="TreeGrafter"/>
</dbReference>
<dbReference type="SMART" id="SM00228">
    <property type="entry name" value="PDZ"/>
    <property type="match status" value="1"/>
</dbReference>
<evidence type="ECO:0000256" key="3">
    <source>
        <dbReference type="ARBA" id="ARBA00022801"/>
    </source>
</evidence>
<dbReference type="Pfam" id="PF17804">
    <property type="entry name" value="TSP_NTD"/>
    <property type="match status" value="1"/>
</dbReference>
<dbReference type="CDD" id="cd06782">
    <property type="entry name" value="cpPDZ_CPP-like"/>
    <property type="match status" value="1"/>
</dbReference>
<keyword evidence="4 5" id="KW-0720">Serine protease</keyword>
<dbReference type="InterPro" id="IPR020992">
    <property type="entry name" value="Tail_Prtase_C"/>
</dbReference>
<dbReference type="SMART" id="SM00245">
    <property type="entry name" value="TSPc"/>
    <property type="match status" value="1"/>
</dbReference>
<gene>
    <name evidence="9" type="ORF">CBP12_03590</name>
</gene>
<dbReference type="Pfam" id="PF03572">
    <property type="entry name" value="Peptidase_S41"/>
    <property type="match status" value="1"/>
</dbReference>
<evidence type="ECO:0000313" key="9">
    <source>
        <dbReference type="EMBL" id="ART79341.1"/>
    </source>
</evidence>
<dbReference type="GO" id="GO:0030288">
    <property type="term" value="C:outer membrane-bounded periplasmic space"/>
    <property type="evidence" value="ECO:0007669"/>
    <property type="project" value="TreeGrafter"/>
</dbReference>
<dbReference type="KEGG" id="ocm:CBP12_03590"/>
<dbReference type="GO" id="GO:0004175">
    <property type="term" value="F:endopeptidase activity"/>
    <property type="evidence" value="ECO:0007669"/>
    <property type="project" value="TreeGrafter"/>
</dbReference>
<keyword evidence="6" id="KW-0175">Coiled coil</keyword>
<feature type="domain" description="PDZ" evidence="8">
    <location>
        <begin position="239"/>
        <end position="309"/>
    </location>
</feature>
<evidence type="ECO:0000256" key="4">
    <source>
        <dbReference type="ARBA" id="ARBA00022825"/>
    </source>
</evidence>
<evidence type="ECO:0000256" key="5">
    <source>
        <dbReference type="RuleBase" id="RU004404"/>
    </source>
</evidence>
<dbReference type="InterPro" id="IPR029045">
    <property type="entry name" value="ClpP/crotonase-like_dom_sf"/>
</dbReference>
<evidence type="ECO:0000256" key="1">
    <source>
        <dbReference type="ARBA" id="ARBA00009179"/>
    </source>
</evidence>
<evidence type="ECO:0000256" key="2">
    <source>
        <dbReference type="ARBA" id="ARBA00022670"/>
    </source>
</evidence>
<dbReference type="PANTHER" id="PTHR32060:SF22">
    <property type="entry name" value="CARBOXYL-TERMINAL-PROCESSING PEPTIDASE 3, CHLOROPLASTIC"/>
    <property type="match status" value="1"/>
</dbReference>
<dbReference type="InterPro" id="IPR001478">
    <property type="entry name" value="PDZ"/>
</dbReference>
<feature type="signal peptide" evidence="7">
    <location>
        <begin position="1"/>
        <end position="23"/>
    </location>
</feature>
<dbReference type="Gene3D" id="3.30.750.44">
    <property type="match status" value="1"/>
</dbReference>
<dbReference type="GO" id="GO:0008236">
    <property type="term" value="F:serine-type peptidase activity"/>
    <property type="evidence" value="ECO:0007669"/>
    <property type="project" value="UniProtKB-KW"/>
</dbReference>
<dbReference type="CDD" id="cd07560">
    <property type="entry name" value="Peptidase_S41_CPP"/>
    <property type="match status" value="1"/>
</dbReference>
<keyword evidence="3 5" id="KW-0378">Hydrolase</keyword>
<dbReference type="InterPro" id="IPR040573">
    <property type="entry name" value="TSP_N"/>
</dbReference>
<dbReference type="InterPro" id="IPR036034">
    <property type="entry name" value="PDZ_sf"/>
</dbReference>
<dbReference type="GO" id="GO:0006508">
    <property type="term" value="P:proteolysis"/>
    <property type="evidence" value="ECO:0007669"/>
    <property type="project" value="UniProtKB-KW"/>
</dbReference>
<evidence type="ECO:0000313" key="10">
    <source>
        <dbReference type="Proteomes" id="UP000243793"/>
    </source>
</evidence>
<evidence type="ECO:0000256" key="7">
    <source>
        <dbReference type="SAM" id="SignalP"/>
    </source>
</evidence>
<proteinExistence type="inferred from homology"/>
<dbReference type="Gene3D" id="3.90.226.10">
    <property type="entry name" value="2-enoyl-CoA Hydratase, Chain A, domain 1"/>
    <property type="match status" value="1"/>
</dbReference>
<keyword evidence="7" id="KW-0732">Signal</keyword>
<comment type="similarity">
    <text evidence="1 5">Belongs to the peptidase S41A family.</text>
</comment>
<dbReference type="Pfam" id="PF00595">
    <property type="entry name" value="PDZ"/>
    <property type="match status" value="1"/>
</dbReference>
<dbReference type="PROSITE" id="PS50106">
    <property type="entry name" value="PDZ"/>
    <property type="match status" value="1"/>
</dbReference>
<organism evidence="9 10">
    <name type="scientific">Oceanisphaera avium</name>
    <dbReference type="NCBI Taxonomy" id="1903694"/>
    <lineage>
        <taxon>Bacteria</taxon>
        <taxon>Pseudomonadati</taxon>
        <taxon>Pseudomonadota</taxon>
        <taxon>Gammaproteobacteria</taxon>
        <taxon>Aeromonadales</taxon>
        <taxon>Aeromonadaceae</taxon>
        <taxon>Oceanisphaera</taxon>
    </lineage>
</organism>
<reference evidence="10" key="1">
    <citation type="submission" date="2017-05" db="EMBL/GenBank/DDBJ databases">
        <authorList>
            <person name="Sung H."/>
        </authorList>
    </citation>
    <scope>NUCLEOTIDE SEQUENCE [LARGE SCALE GENOMIC DNA]</scope>
    <source>
        <strain evidence="10">AMac2203</strain>
    </source>
</reference>
<evidence type="ECO:0000256" key="6">
    <source>
        <dbReference type="SAM" id="Coils"/>
    </source>
</evidence>
<dbReference type="RefSeq" id="WP_086963029.1">
    <property type="nucleotide sequence ID" value="NZ_CP021376.1"/>
</dbReference>
<dbReference type="InterPro" id="IPR004447">
    <property type="entry name" value="Peptidase_S41A"/>
</dbReference>
<feature type="chain" id="PRO_5013390417" evidence="7">
    <location>
        <begin position="24"/>
        <end position="668"/>
    </location>
</feature>
<feature type="coiled-coil region" evidence="6">
    <location>
        <begin position="596"/>
        <end position="631"/>
    </location>
</feature>
<dbReference type="Pfam" id="PF11818">
    <property type="entry name" value="DUF3340"/>
    <property type="match status" value="1"/>
</dbReference>
<dbReference type="SUPFAM" id="SSF50156">
    <property type="entry name" value="PDZ domain-like"/>
    <property type="match status" value="1"/>
</dbReference>
<name>A0A1Y0CVH9_9GAMM</name>
<dbReference type="InterPro" id="IPR005151">
    <property type="entry name" value="Tail-specific_protease"/>
</dbReference>
<dbReference type="AlphaFoldDB" id="A0A1Y0CVH9"/>
<keyword evidence="2 5" id="KW-0645">Protease</keyword>
<dbReference type="EMBL" id="CP021376">
    <property type="protein sequence ID" value="ART79341.1"/>
    <property type="molecule type" value="Genomic_DNA"/>
</dbReference>
<dbReference type="SUPFAM" id="SSF52096">
    <property type="entry name" value="ClpP/crotonase"/>
    <property type="match status" value="1"/>
</dbReference>
<dbReference type="Gene3D" id="2.30.42.10">
    <property type="match status" value="1"/>
</dbReference>
<accession>A0A1Y0CVH9</accession>
<evidence type="ECO:0000259" key="8">
    <source>
        <dbReference type="PROSITE" id="PS50106"/>
    </source>
</evidence>
<dbReference type="PANTHER" id="PTHR32060">
    <property type="entry name" value="TAIL-SPECIFIC PROTEASE"/>
    <property type="match status" value="1"/>
</dbReference>
<dbReference type="NCBIfam" id="TIGR00225">
    <property type="entry name" value="prc"/>
    <property type="match status" value="1"/>
</dbReference>
<sequence length="668" mass="74634">MINHGIRLSLVAAGIMAASIAWAVPPATDASAIPVLAPESQHAAASKRVTALFTRSHYRQFKLDDAFSELIFDGYIESLDFGKNIFTQADINRFKRYQDSFDDALKAGQLDVAYQMYNESLKKRYQRFVYALSLLDNPITFDEDDHYQFDRREADWPKNQAELDALWQKRVKYDALSLALTDKDWDEIKETLTKRYNNAIKRLAQSESEDAFQSFTNAFARAIEPHTSYLSPRNAERFETEMNLSLEGIGAVLQSEDDYTVIRSLVPGGPAAKSGELQPDDRIIGVGQDPNKITDVIGWRLDEVVELIKGKKGTQVWLQIQRGKAVTGPPKQIELTRDTVRLEDRAASGKVIEVNDENIGVIEIPSFYVNLSADVAKEIAKLKKEDIKGLVIDLRGNGGGALTEASTLTGLFIKSGPVVQIRDGLGRISVNGDDDEAIAYDGPMTVLVDRYSASASEIFAAALKDYGRALILGENTFGKGTVQQHRSLSRMYDLYEHPMGFVQFTIAKFYRINGGSTQNKGVKPDIAFPTPVAADDTGESLEKHALPWDQVESLDFKPVQDLSSVIGPLRQRHQARIEQDPEFAYVFEDIKEYKKLKDKKSVSLNLEERKAEMQEQDAKSLARLNDRLKRAGLDTVSDLDAAPTDFEPDDGFLEEAARITADLAHYKD</sequence>
<dbReference type="Proteomes" id="UP000243793">
    <property type="component" value="Chromosome"/>
</dbReference>
<dbReference type="NCBIfam" id="NF008388">
    <property type="entry name" value="PRK11186.1"/>
    <property type="match status" value="1"/>
</dbReference>